<evidence type="ECO:0000256" key="3">
    <source>
        <dbReference type="ARBA" id="ARBA00022449"/>
    </source>
</evidence>
<feature type="transmembrane region" description="Helical" evidence="8">
    <location>
        <begin position="58"/>
        <end position="80"/>
    </location>
</feature>
<feature type="transmembrane region" description="Helical" evidence="8">
    <location>
        <begin position="245"/>
        <end position="261"/>
    </location>
</feature>
<feature type="transmembrane region" description="Helical" evidence="8">
    <location>
        <begin position="308"/>
        <end position="326"/>
    </location>
</feature>
<feature type="transmembrane region" description="Helical" evidence="8">
    <location>
        <begin position="221"/>
        <end position="239"/>
    </location>
</feature>
<keyword evidence="7 8" id="KW-0472">Membrane</keyword>
<dbReference type="PANTHER" id="PTHR32507">
    <property type="entry name" value="NA(+)/H(+) ANTIPORTER 1"/>
    <property type="match status" value="1"/>
</dbReference>
<dbReference type="InterPro" id="IPR006153">
    <property type="entry name" value="Cation/H_exchanger_TM"/>
</dbReference>
<feature type="transmembrane region" description="Helical" evidence="8">
    <location>
        <begin position="92"/>
        <end position="113"/>
    </location>
</feature>
<sequence length="413" mass="45052">MDEHIVILIIALVVLLYGYISKWLARFDISGPMVFTAFGLLLSPFGLDVTQVKVDAEFVTIMVEIALVLVLFSDAALLDLRLLKQSWQLPARLLFIGLPITVVVGTLVAGLIFPDQPFLYLLMLALLLTPTDAALGKAVVSDPKVPKMIRSTINVESGLNDGIIFPVLITVVALIMSGLEHAQDQHWLVYVMQQILFGALVGGAVGYLGTKLQTFCFKRDSMVDTYLNLIPIALAILAFYLAEEFSGNGFIAAFFAGLYAGNTSKMARGHIEDFAESEGELLVLISFFIFGLAFVPMTLPYITLEVVIYALLSLTLLRMLPVMISLIGTKLDLATRAFIAWFGPRGIASILYVLIVAHEMGSIKGFETLYAVVTVTVLMSILAHGLSAQPLANWYAKRHRQVTASADGEDSAV</sequence>
<gene>
    <name evidence="10" type="ORF">GNT65_03825</name>
</gene>
<keyword evidence="3" id="KW-0050">Antiport</keyword>
<keyword evidence="4 8" id="KW-0812">Transmembrane</keyword>
<feature type="transmembrane region" description="Helical" evidence="8">
    <location>
        <begin position="338"/>
        <end position="357"/>
    </location>
</feature>
<feature type="transmembrane region" description="Helical" evidence="8">
    <location>
        <begin position="161"/>
        <end position="179"/>
    </location>
</feature>
<evidence type="ECO:0000256" key="6">
    <source>
        <dbReference type="ARBA" id="ARBA00023065"/>
    </source>
</evidence>
<keyword evidence="11" id="KW-1185">Reference proteome</keyword>
<dbReference type="Pfam" id="PF00999">
    <property type="entry name" value="Na_H_Exchanger"/>
    <property type="match status" value="1"/>
</dbReference>
<evidence type="ECO:0000313" key="11">
    <source>
        <dbReference type="Proteomes" id="UP000474778"/>
    </source>
</evidence>
<keyword evidence="5 8" id="KW-1133">Transmembrane helix</keyword>
<feature type="transmembrane region" description="Helical" evidence="8">
    <location>
        <begin position="369"/>
        <end position="388"/>
    </location>
</feature>
<feature type="transmembrane region" description="Helical" evidence="8">
    <location>
        <begin position="119"/>
        <end position="140"/>
    </location>
</feature>
<comment type="caution">
    <text evidence="10">The sequence shown here is derived from an EMBL/GenBank/DDBJ whole genome shotgun (WGS) entry which is preliminary data.</text>
</comment>
<feature type="domain" description="Cation/H+ exchanger transmembrane" evidence="9">
    <location>
        <begin position="14"/>
        <end position="394"/>
    </location>
</feature>
<protein>
    <submittedName>
        <fullName evidence="10">Sodium:proton exchanger</fullName>
    </submittedName>
</protein>
<organism evidence="10 11">
    <name type="scientific">Shewanella insulae</name>
    <dbReference type="NCBI Taxonomy" id="2681496"/>
    <lineage>
        <taxon>Bacteria</taxon>
        <taxon>Pseudomonadati</taxon>
        <taxon>Pseudomonadota</taxon>
        <taxon>Gammaproteobacteria</taxon>
        <taxon>Alteromonadales</taxon>
        <taxon>Shewanellaceae</taxon>
        <taxon>Shewanella</taxon>
    </lineage>
</organism>
<comment type="subcellular location">
    <subcellularLocation>
        <location evidence="1">Cell membrane</location>
        <topology evidence="1">Multi-pass membrane protein</topology>
    </subcellularLocation>
</comment>
<name>A0A6L7HU14_9GAMM</name>
<dbReference type="Proteomes" id="UP000474778">
    <property type="component" value="Unassembled WGS sequence"/>
</dbReference>
<dbReference type="RefSeq" id="WP_160793787.1">
    <property type="nucleotide sequence ID" value="NZ_WRPA01000002.1"/>
</dbReference>
<evidence type="ECO:0000313" key="10">
    <source>
        <dbReference type="EMBL" id="MXR67799.1"/>
    </source>
</evidence>
<reference evidence="10 11" key="1">
    <citation type="submission" date="2019-12" db="EMBL/GenBank/DDBJ databases">
        <title>Shewanella insulae sp. nov., isolated from a tidal flat.</title>
        <authorList>
            <person name="Yoon J.-H."/>
        </authorList>
    </citation>
    <scope>NUCLEOTIDE SEQUENCE [LARGE SCALE GENOMIC DNA]</scope>
    <source>
        <strain evidence="10 11">JBTF-M18</strain>
    </source>
</reference>
<evidence type="ECO:0000256" key="8">
    <source>
        <dbReference type="SAM" id="Phobius"/>
    </source>
</evidence>
<evidence type="ECO:0000256" key="5">
    <source>
        <dbReference type="ARBA" id="ARBA00022989"/>
    </source>
</evidence>
<dbReference type="GO" id="GO:0015297">
    <property type="term" value="F:antiporter activity"/>
    <property type="evidence" value="ECO:0007669"/>
    <property type="project" value="UniProtKB-KW"/>
</dbReference>
<feature type="transmembrane region" description="Helical" evidence="8">
    <location>
        <begin position="6"/>
        <end position="25"/>
    </location>
</feature>
<proteinExistence type="predicted"/>
<feature type="transmembrane region" description="Helical" evidence="8">
    <location>
        <begin position="281"/>
        <end position="302"/>
    </location>
</feature>
<dbReference type="EMBL" id="WRPA01000002">
    <property type="protein sequence ID" value="MXR67799.1"/>
    <property type="molecule type" value="Genomic_DNA"/>
</dbReference>
<feature type="transmembrane region" description="Helical" evidence="8">
    <location>
        <begin position="191"/>
        <end position="209"/>
    </location>
</feature>
<keyword evidence="2" id="KW-0813">Transport</keyword>
<dbReference type="AlphaFoldDB" id="A0A6L7HU14"/>
<evidence type="ECO:0000256" key="7">
    <source>
        <dbReference type="ARBA" id="ARBA00023136"/>
    </source>
</evidence>
<evidence type="ECO:0000256" key="1">
    <source>
        <dbReference type="ARBA" id="ARBA00004651"/>
    </source>
</evidence>
<accession>A0A6L7HU14</accession>
<evidence type="ECO:0000259" key="9">
    <source>
        <dbReference type="Pfam" id="PF00999"/>
    </source>
</evidence>
<keyword evidence="6" id="KW-0406">Ion transport</keyword>
<dbReference type="GO" id="GO:1902600">
    <property type="term" value="P:proton transmembrane transport"/>
    <property type="evidence" value="ECO:0007669"/>
    <property type="project" value="InterPro"/>
</dbReference>
<evidence type="ECO:0000256" key="4">
    <source>
        <dbReference type="ARBA" id="ARBA00022692"/>
    </source>
</evidence>
<dbReference type="GO" id="GO:0005886">
    <property type="term" value="C:plasma membrane"/>
    <property type="evidence" value="ECO:0007669"/>
    <property type="project" value="UniProtKB-SubCell"/>
</dbReference>
<evidence type="ECO:0000256" key="2">
    <source>
        <dbReference type="ARBA" id="ARBA00022448"/>
    </source>
</evidence>
<dbReference type="PANTHER" id="PTHR32507:SF8">
    <property type="entry name" value="CNH1P"/>
    <property type="match status" value="1"/>
</dbReference>